<evidence type="ECO:0000256" key="7">
    <source>
        <dbReference type="SAM" id="Phobius"/>
    </source>
</evidence>
<dbReference type="InterPro" id="IPR052337">
    <property type="entry name" value="SAT4-like"/>
</dbReference>
<keyword evidence="4 7" id="KW-0472">Membrane</keyword>
<dbReference type="PANTHER" id="PTHR33048">
    <property type="entry name" value="PTH11-LIKE INTEGRAL MEMBRANE PROTEIN (AFU_ORTHOLOGUE AFUA_5G11245)"/>
    <property type="match status" value="1"/>
</dbReference>
<evidence type="ECO:0000256" key="6">
    <source>
        <dbReference type="SAM" id="MobiDB-lite"/>
    </source>
</evidence>
<dbReference type="KEGG" id="sapo:SAPIO_CDS2275"/>
<evidence type="ECO:0000256" key="3">
    <source>
        <dbReference type="ARBA" id="ARBA00022989"/>
    </source>
</evidence>
<dbReference type="HOGENOM" id="CLU_028200_3_4_1"/>
<comment type="subcellular location">
    <subcellularLocation>
        <location evidence="1">Membrane</location>
        <topology evidence="1">Multi-pass membrane protein</topology>
    </subcellularLocation>
</comment>
<feature type="region of interest" description="Disordered" evidence="6">
    <location>
        <begin position="348"/>
        <end position="376"/>
    </location>
</feature>
<evidence type="ECO:0000256" key="1">
    <source>
        <dbReference type="ARBA" id="ARBA00004141"/>
    </source>
</evidence>
<keyword evidence="3 7" id="KW-1133">Transmembrane helix</keyword>
<proteinExistence type="inferred from homology"/>
<dbReference type="GO" id="GO:0016020">
    <property type="term" value="C:membrane"/>
    <property type="evidence" value="ECO:0007669"/>
    <property type="project" value="UniProtKB-SubCell"/>
</dbReference>
<dbReference type="EMBL" id="JOWA01000086">
    <property type="protein sequence ID" value="KEZ44918.1"/>
    <property type="molecule type" value="Genomic_DNA"/>
</dbReference>
<accession>A0A084GC56</accession>
<dbReference type="OMA" id="PPSYFWR"/>
<comment type="similarity">
    <text evidence="5">Belongs to the SAT4 family.</text>
</comment>
<dbReference type="OrthoDB" id="3936451at2759"/>
<feature type="transmembrane region" description="Helical" evidence="7">
    <location>
        <begin position="51"/>
        <end position="69"/>
    </location>
</feature>
<organism evidence="9 10">
    <name type="scientific">Pseudallescheria apiosperma</name>
    <name type="common">Scedosporium apiospermum</name>
    <dbReference type="NCBI Taxonomy" id="563466"/>
    <lineage>
        <taxon>Eukaryota</taxon>
        <taxon>Fungi</taxon>
        <taxon>Dikarya</taxon>
        <taxon>Ascomycota</taxon>
        <taxon>Pezizomycotina</taxon>
        <taxon>Sordariomycetes</taxon>
        <taxon>Hypocreomycetidae</taxon>
        <taxon>Microascales</taxon>
        <taxon>Microascaceae</taxon>
        <taxon>Scedosporium</taxon>
    </lineage>
</organism>
<dbReference type="Proteomes" id="UP000028545">
    <property type="component" value="Unassembled WGS sequence"/>
</dbReference>
<keyword evidence="10" id="KW-1185">Reference proteome</keyword>
<protein>
    <recommendedName>
        <fullName evidence="8">Rhodopsin domain-containing protein</fullName>
    </recommendedName>
</protein>
<feature type="transmembrane region" description="Helical" evidence="7">
    <location>
        <begin position="20"/>
        <end position="39"/>
    </location>
</feature>
<keyword evidence="2 7" id="KW-0812">Transmembrane</keyword>
<dbReference type="Pfam" id="PF20684">
    <property type="entry name" value="Fung_rhodopsin"/>
    <property type="match status" value="1"/>
</dbReference>
<comment type="caution">
    <text evidence="9">The sequence shown here is derived from an EMBL/GenBank/DDBJ whole genome shotgun (WGS) entry which is preliminary data.</text>
</comment>
<name>A0A084GC56_PSEDA</name>
<sequence>MDLSKIPIHGKLDRSHELYIVQIIFLSVAAVCVLIRGYIKCIVIRANLLDDYLIYGAMLAYAVYAAIIIDGSYNGATGKHPSLGIKPEQAARSLRAWYLCMVLYPFLALTIRASVCVLLFRLTPKRWHRLVIWINLVSSALFSTAFFFVLVFQCSPPRYFWRQVYGEKGYCHKKLIVTYGTTVYSVLSALSDWCLGLLPIAILWSVQINRRTKAAVAGLLGLGMIAGVVLIVRTKYVTRLEPGVLFLYESIDVAIWSLMEPSLGITAACVATFRPLFKGCGFGLSTRRRGLTTQYQVPRPRDTFGAINPRAAGFGSTFGAITMKTDHDGGSERELAILKTVQIDVTPASDGPHKSLSLSRSQSTFGRDSNELPGRALSYDGTYQMEQEDMKVYNNNRTSV</sequence>
<dbReference type="GeneID" id="27721347"/>
<dbReference type="RefSeq" id="XP_016644717.1">
    <property type="nucleotide sequence ID" value="XM_016785341.1"/>
</dbReference>
<dbReference type="VEuPathDB" id="FungiDB:SAPIO_CDS2275"/>
<reference evidence="9 10" key="1">
    <citation type="journal article" date="2014" name="Genome Announc.">
        <title>Draft genome sequence of the pathogenic fungus Scedosporium apiospermum.</title>
        <authorList>
            <person name="Vandeputte P."/>
            <person name="Ghamrawi S."/>
            <person name="Rechenmann M."/>
            <person name="Iltis A."/>
            <person name="Giraud S."/>
            <person name="Fleury M."/>
            <person name="Thornton C."/>
            <person name="Delhaes L."/>
            <person name="Meyer W."/>
            <person name="Papon N."/>
            <person name="Bouchara J.P."/>
        </authorList>
    </citation>
    <scope>NUCLEOTIDE SEQUENCE [LARGE SCALE GENOMIC DNA]</scope>
    <source>
        <strain evidence="9 10">IHEM 14462</strain>
    </source>
</reference>
<dbReference type="PANTHER" id="PTHR33048:SF96">
    <property type="entry name" value="INTEGRAL MEMBRANE PROTEIN"/>
    <property type="match status" value="1"/>
</dbReference>
<dbReference type="AlphaFoldDB" id="A0A084GC56"/>
<evidence type="ECO:0000313" key="10">
    <source>
        <dbReference type="Proteomes" id="UP000028545"/>
    </source>
</evidence>
<feature type="transmembrane region" description="Helical" evidence="7">
    <location>
        <begin position="96"/>
        <end position="120"/>
    </location>
</feature>
<feature type="domain" description="Rhodopsin" evidence="8">
    <location>
        <begin position="36"/>
        <end position="278"/>
    </location>
</feature>
<evidence type="ECO:0000256" key="2">
    <source>
        <dbReference type="ARBA" id="ARBA00022692"/>
    </source>
</evidence>
<evidence type="ECO:0000256" key="5">
    <source>
        <dbReference type="ARBA" id="ARBA00038359"/>
    </source>
</evidence>
<feature type="transmembrane region" description="Helical" evidence="7">
    <location>
        <begin position="183"/>
        <end position="204"/>
    </location>
</feature>
<evidence type="ECO:0000256" key="4">
    <source>
        <dbReference type="ARBA" id="ARBA00023136"/>
    </source>
</evidence>
<evidence type="ECO:0000259" key="8">
    <source>
        <dbReference type="Pfam" id="PF20684"/>
    </source>
</evidence>
<feature type="transmembrane region" description="Helical" evidence="7">
    <location>
        <begin position="132"/>
        <end position="152"/>
    </location>
</feature>
<feature type="transmembrane region" description="Helical" evidence="7">
    <location>
        <begin position="216"/>
        <end position="233"/>
    </location>
</feature>
<dbReference type="InterPro" id="IPR049326">
    <property type="entry name" value="Rhodopsin_dom_fungi"/>
</dbReference>
<evidence type="ECO:0000313" key="9">
    <source>
        <dbReference type="EMBL" id="KEZ44918.1"/>
    </source>
</evidence>
<gene>
    <name evidence="9" type="ORF">SAPIO_CDS2275</name>
</gene>
<feature type="compositionally biased region" description="Polar residues" evidence="6">
    <location>
        <begin position="356"/>
        <end position="367"/>
    </location>
</feature>